<dbReference type="Proteomes" id="UP001429601">
    <property type="component" value="Unassembled WGS sequence"/>
</dbReference>
<keyword evidence="5 14" id="KW-0004">4Fe-4S</keyword>
<dbReference type="GO" id="GO:0051989">
    <property type="term" value="F:coproporphyrinogen dehydrogenase activity"/>
    <property type="evidence" value="ECO:0007669"/>
    <property type="project" value="UniProtKB-EC"/>
</dbReference>
<evidence type="ECO:0000256" key="7">
    <source>
        <dbReference type="ARBA" id="ARBA00022691"/>
    </source>
</evidence>
<dbReference type="InterPro" id="IPR007197">
    <property type="entry name" value="rSAM"/>
</dbReference>
<evidence type="ECO:0000313" key="16">
    <source>
        <dbReference type="EMBL" id="NID05849.1"/>
    </source>
</evidence>
<comment type="caution">
    <text evidence="16">The sequence shown here is derived from an EMBL/GenBank/DDBJ whole genome shotgun (WGS) entry which is preliminary data.</text>
</comment>
<comment type="catalytic activity">
    <reaction evidence="13 14">
        <text>coproporphyrinogen III + 2 S-adenosyl-L-methionine = protoporphyrinogen IX + 2 5'-deoxyadenosine + 2 L-methionine + 2 CO2</text>
        <dbReference type="Rhea" id="RHEA:15425"/>
        <dbReference type="ChEBI" id="CHEBI:16526"/>
        <dbReference type="ChEBI" id="CHEBI:17319"/>
        <dbReference type="ChEBI" id="CHEBI:57307"/>
        <dbReference type="ChEBI" id="CHEBI:57309"/>
        <dbReference type="ChEBI" id="CHEBI:57844"/>
        <dbReference type="ChEBI" id="CHEBI:59789"/>
        <dbReference type="EC" id="1.3.98.3"/>
    </reaction>
</comment>
<dbReference type="PANTHER" id="PTHR13932">
    <property type="entry name" value="COPROPORPHYRINIGEN III OXIDASE"/>
    <property type="match status" value="1"/>
</dbReference>
<evidence type="ECO:0000256" key="3">
    <source>
        <dbReference type="ARBA" id="ARBA00005493"/>
    </source>
</evidence>
<dbReference type="InterPro" id="IPR006638">
    <property type="entry name" value="Elp3/MiaA/NifB-like_rSAM"/>
</dbReference>
<evidence type="ECO:0000256" key="1">
    <source>
        <dbReference type="ARBA" id="ARBA00004496"/>
    </source>
</evidence>
<dbReference type="InterPro" id="IPR058240">
    <property type="entry name" value="rSAM_sf"/>
</dbReference>
<dbReference type="EC" id="1.3.98.3" evidence="14"/>
<dbReference type="PROSITE" id="PS51918">
    <property type="entry name" value="RADICAL_SAM"/>
    <property type="match status" value="1"/>
</dbReference>
<keyword evidence="9 14" id="KW-0560">Oxidoreductase</keyword>
<evidence type="ECO:0000256" key="11">
    <source>
        <dbReference type="ARBA" id="ARBA00023014"/>
    </source>
</evidence>
<evidence type="ECO:0000313" key="17">
    <source>
        <dbReference type="Proteomes" id="UP001429601"/>
    </source>
</evidence>
<accession>A0ABX0Q7E0</accession>
<sequence length="463" mass="51614">MLTPHTMPEFDADLIARYDGRGPRYTSYPSALQFHEGFGETQLREAIAASNHDPVPTPLSLYVHVPFCESPCFYCGCNRVITRDSSRGEAYVRLLDHEIAMLGALIDSDRVVRQLHLGGGTPNFLSLGAMSQLNASIHRHFTPAPIEQREWGIEIDPRHASEDYVRGLGRLGFNRMSVGIQDFDPVVQEAVNREQSVEQTRVAIDTARRVGYRSISVDLIYGLPRQSMDGFSRTLDKVIELKPDRVAVYGYAHLPKMFKAQRQIDAEALPSPSQRLALFGMALQRLTDAGYVYIGMDHFALPDDDLVRAQRAGSLQRNFQGYSTCGDCDIIGFGPSAISRIGDTYSQNHRDLPAYTKAVTQGLLPVARGLRLNEDDQLRREAIGELMCHGTLDMGTFAQRHRIHFASYFRDALEQLQTLADDGLVSMTDDRIDVSAKGRLLLRNIAMSFDAYAPAASSSSRLI</sequence>
<reference evidence="16 17" key="1">
    <citation type="journal article" date="2011" name="Curr. Microbiol.">
        <title>Luteibacter jiangsuensis sp. nov.: a methamidophos-degrading bacterium isolated from a methamidophos-manufacturing factory.</title>
        <authorList>
            <person name="Wang L."/>
            <person name="Wang G.L."/>
            <person name="Li S.P."/>
            <person name="Jiang J.D."/>
        </authorList>
    </citation>
    <scope>NUCLEOTIDE SEQUENCE [LARGE SCALE GENOMIC DNA]</scope>
    <source>
        <strain evidence="16 17">CGMCC 1.10133</strain>
    </source>
</reference>
<dbReference type="SFLD" id="SFLDG01065">
    <property type="entry name" value="anaerobic_coproporphyrinogen-I"/>
    <property type="match status" value="1"/>
</dbReference>
<comment type="pathway">
    <text evidence="2 14">Porphyrin-containing compound metabolism; protoporphyrin-IX biosynthesis; protoporphyrinogen-IX from coproporphyrinogen-III (AdoMet route): step 1/1.</text>
</comment>
<evidence type="ECO:0000256" key="13">
    <source>
        <dbReference type="ARBA" id="ARBA00048321"/>
    </source>
</evidence>
<dbReference type="PIRSF" id="PIRSF000167">
    <property type="entry name" value="HemN"/>
    <property type="match status" value="1"/>
</dbReference>
<name>A0ABX0Q7E0_9GAMM</name>
<dbReference type="EMBL" id="JAAQQR010000005">
    <property type="protein sequence ID" value="NID05849.1"/>
    <property type="molecule type" value="Genomic_DNA"/>
</dbReference>
<dbReference type="InterPro" id="IPR034505">
    <property type="entry name" value="Coproporphyrinogen-III_oxidase"/>
</dbReference>
<evidence type="ECO:0000256" key="12">
    <source>
        <dbReference type="ARBA" id="ARBA00023244"/>
    </source>
</evidence>
<keyword evidence="17" id="KW-1185">Reference proteome</keyword>
<dbReference type="Pfam" id="PF04055">
    <property type="entry name" value="Radical_SAM"/>
    <property type="match status" value="1"/>
</dbReference>
<dbReference type="InterPro" id="IPR004558">
    <property type="entry name" value="Coprogen_oxidase_HemN"/>
</dbReference>
<protein>
    <recommendedName>
        <fullName evidence="14">Coproporphyrinogen-III oxidase</fullName>
        <ecNumber evidence="14">1.3.98.3</ecNumber>
    </recommendedName>
</protein>
<dbReference type="SUPFAM" id="SSF102114">
    <property type="entry name" value="Radical SAM enzymes"/>
    <property type="match status" value="1"/>
</dbReference>
<dbReference type="InterPro" id="IPR010723">
    <property type="entry name" value="HemN_C"/>
</dbReference>
<evidence type="ECO:0000256" key="5">
    <source>
        <dbReference type="ARBA" id="ARBA00022485"/>
    </source>
</evidence>
<keyword evidence="8 14" id="KW-0479">Metal-binding</keyword>
<keyword evidence="7 14" id="KW-0949">S-adenosyl-L-methionine</keyword>
<evidence type="ECO:0000256" key="4">
    <source>
        <dbReference type="ARBA" id="ARBA00011245"/>
    </source>
</evidence>
<keyword evidence="12 14" id="KW-0627">Porphyrin biosynthesis</keyword>
<evidence type="ECO:0000256" key="9">
    <source>
        <dbReference type="ARBA" id="ARBA00023002"/>
    </source>
</evidence>
<evidence type="ECO:0000259" key="15">
    <source>
        <dbReference type="PROSITE" id="PS51918"/>
    </source>
</evidence>
<dbReference type="Gene3D" id="3.30.750.200">
    <property type="match status" value="1"/>
</dbReference>
<dbReference type="PANTHER" id="PTHR13932:SF6">
    <property type="entry name" value="OXYGEN-INDEPENDENT COPROPORPHYRINOGEN III OXIDASE"/>
    <property type="match status" value="1"/>
</dbReference>
<keyword evidence="11 14" id="KW-0411">Iron-sulfur</keyword>
<keyword evidence="10 14" id="KW-0408">Iron</keyword>
<organism evidence="16 17">
    <name type="scientific">Luteibacter jiangsuensis</name>
    <dbReference type="NCBI Taxonomy" id="637577"/>
    <lineage>
        <taxon>Bacteria</taxon>
        <taxon>Pseudomonadati</taxon>
        <taxon>Pseudomonadota</taxon>
        <taxon>Gammaproteobacteria</taxon>
        <taxon>Lysobacterales</taxon>
        <taxon>Rhodanobacteraceae</taxon>
        <taxon>Luteibacter</taxon>
    </lineage>
</organism>
<evidence type="ECO:0000256" key="10">
    <source>
        <dbReference type="ARBA" id="ARBA00023004"/>
    </source>
</evidence>
<evidence type="ECO:0000256" key="2">
    <source>
        <dbReference type="ARBA" id="ARBA00004785"/>
    </source>
</evidence>
<dbReference type="NCBIfam" id="TIGR00538">
    <property type="entry name" value="hemN"/>
    <property type="match status" value="1"/>
</dbReference>
<dbReference type="Pfam" id="PF06969">
    <property type="entry name" value="HemN_C"/>
    <property type="match status" value="1"/>
</dbReference>
<comment type="subcellular location">
    <subcellularLocation>
        <location evidence="1 14">Cytoplasm</location>
    </subcellularLocation>
</comment>
<comment type="cofactor">
    <cofactor evidence="14">
        <name>[4Fe-4S] cluster</name>
        <dbReference type="ChEBI" id="CHEBI:49883"/>
    </cofactor>
    <text evidence="14">Binds 1 [4Fe-4S] cluster. The cluster is coordinated with 3 cysteines and an exchangeable S-adenosyl-L-methionine.</text>
</comment>
<comment type="similarity">
    <text evidence="3 14">Belongs to the anaerobic coproporphyrinogen-III oxidase family.</text>
</comment>
<keyword evidence="6 14" id="KW-0963">Cytoplasm</keyword>
<gene>
    <name evidence="16" type="primary">hemN</name>
    <name evidence="16" type="ORF">HBF26_13190</name>
</gene>
<proteinExistence type="inferred from homology"/>
<dbReference type="RefSeq" id="WP_167127203.1">
    <property type="nucleotide sequence ID" value="NZ_JAAQQR010000005.1"/>
</dbReference>
<feature type="domain" description="Radical SAM core" evidence="15">
    <location>
        <begin position="53"/>
        <end position="289"/>
    </location>
</feature>
<evidence type="ECO:0000256" key="6">
    <source>
        <dbReference type="ARBA" id="ARBA00022490"/>
    </source>
</evidence>
<evidence type="ECO:0000256" key="8">
    <source>
        <dbReference type="ARBA" id="ARBA00022723"/>
    </source>
</evidence>
<dbReference type="Gene3D" id="1.10.10.920">
    <property type="match status" value="1"/>
</dbReference>
<evidence type="ECO:0000256" key="14">
    <source>
        <dbReference type="PIRNR" id="PIRNR000167"/>
    </source>
</evidence>
<dbReference type="SMART" id="SM00729">
    <property type="entry name" value="Elp3"/>
    <property type="match status" value="1"/>
</dbReference>
<comment type="subunit">
    <text evidence="4">Monomer.</text>
</comment>
<dbReference type="SFLD" id="SFLDS00029">
    <property type="entry name" value="Radical_SAM"/>
    <property type="match status" value="1"/>
</dbReference>